<dbReference type="EMBL" id="UASS01000039">
    <property type="protein sequence ID" value="SPX62528.1"/>
    <property type="molecule type" value="Genomic_DNA"/>
</dbReference>
<gene>
    <name evidence="1" type="ORF">Lfee_2152</name>
    <name evidence="2" type="ORF">NCTC12022_03289</name>
</gene>
<reference evidence="2 4" key="2">
    <citation type="submission" date="2018-06" db="EMBL/GenBank/DDBJ databases">
        <authorList>
            <consortium name="Pathogen Informatics"/>
            <person name="Doyle S."/>
        </authorList>
    </citation>
    <scope>NUCLEOTIDE SEQUENCE [LARGE SCALE GENOMIC DNA]</scope>
    <source>
        <strain evidence="2 4">NCTC12022</strain>
    </source>
</reference>
<dbReference type="AlphaFoldDB" id="A0A0W0TL72"/>
<reference evidence="1 3" key="1">
    <citation type="submission" date="2015-11" db="EMBL/GenBank/DDBJ databases">
        <title>Genomic analysis of 38 Legionella species identifies large and diverse effector repertoires.</title>
        <authorList>
            <person name="Burstein D."/>
            <person name="Amaro F."/>
            <person name="Zusman T."/>
            <person name="Lifshitz Z."/>
            <person name="Cohen O."/>
            <person name="Gilbert J.A."/>
            <person name="Pupko T."/>
            <person name="Shuman H.A."/>
            <person name="Segal G."/>
        </authorList>
    </citation>
    <scope>NUCLEOTIDE SEQUENCE [LARGE SCALE GENOMIC DNA]</scope>
    <source>
        <strain evidence="1 3">WO-44C</strain>
    </source>
</reference>
<name>A0A0W0TL72_9GAMM</name>
<protein>
    <submittedName>
        <fullName evidence="1">Uncharacterized protein</fullName>
    </submittedName>
</protein>
<sequence>MSTFTSINIETLILVAVWEKPFVFQGCFKLTDKSKHKQRLLFFRCECDKTDKKELIEQAFSAYEYQFSHLYDGAQPIRLSERSKTDEHALYLLKYALHITLQKMLTSSKQYLLSIDEVALQAITKQIEPILHQRSWSTEENDLGFAVTMDFNPYEESGQKAVLFLLEKENPMKPDNYALH</sequence>
<evidence type="ECO:0000313" key="4">
    <source>
        <dbReference type="Proteomes" id="UP000251942"/>
    </source>
</evidence>
<evidence type="ECO:0000313" key="3">
    <source>
        <dbReference type="Proteomes" id="UP000054698"/>
    </source>
</evidence>
<dbReference type="Proteomes" id="UP000054698">
    <property type="component" value="Unassembled WGS sequence"/>
</dbReference>
<organism evidence="1 3">
    <name type="scientific">Legionella feeleii</name>
    <dbReference type="NCBI Taxonomy" id="453"/>
    <lineage>
        <taxon>Bacteria</taxon>
        <taxon>Pseudomonadati</taxon>
        <taxon>Pseudomonadota</taxon>
        <taxon>Gammaproteobacteria</taxon>
        <taxon>Legionellales</taxon>
        <taxon>Legionellaceae</taxon>
        <taxon>Legionella</taxon>
    </lineage>
</organism>
<dbReference type="OrthoDB" id="5651846at2"/>
<dbReference type="EMBL" id="LNYB01000081">
    <property type="protein sequence ID" value="KTC96354.1"/>
    <property type="molecule type" value="Genomic_DNA"/>
</dbReference>
<dbReference type="PATRIC" id="fig|453.4.peg.2355"/>
<evidence type="ECO:0000313" key="1">
    <source>
        <dbReference type="EMBL" id="KTC96354.1"/>
    </source>
</evidence>
<evidence type="ECO:0000313" key="2">
    <source>
        <dbReference type="EMBL" id="SPX62528.1"/>
    </source>
</evidence>
<keyword evidence="3" id="KW-1185">Reference proteome</keyword>
<dbReference type="RefSeq" id="WP_058446670.1">
    <property type="nucleotide sequence ID" value="NZ_CAAAHT010000001.1"/>
</dbReference>
<dbReference type="STRING" id="453.Lfee_2152"/>
<proteinExistence type="predicted"/>
<accession>A0A0W0TL72</accession>
<dbReference type="Proteomes" id="UP000251942">
    <property type="component" value="Unassembled WGS sequence"/>
</dbReference>